<dbReference type="EMBL" id="JANUTS010000001">
    <property type="protein sequence ID" value="MCS2792435.1"/>
    <property type="molecule type" value="Genomic_DNA"/>
</dbReference>
<evidence type="ECO:0000313" key="1">
    <source>
        <dbReference type="EMBL" id="CUQ16989.1"/>
    </source>
</evidence>
<reference evidence="2" key="2">
    <citation type="submission" date="2022-08" db="EMBL/GenBank/DDBJ databases">
        <title>Genome Sequencing of Bacteroides fragilis Group Isolates with Nanopore Technology.</title>
        <authorList>
            <person name="Tisza M.J."/>
            <person name="Smith D."/>
            <person name="Dekker J.P."/>
        </authorList>
    </citation>
    <scope>NUCLEOTIDE SEQUENCE</scope>
    <source>
        <strain evidence="2">BFG-351</strain>
        <strain evidence="3">BFG-527</strain>
    </source>
</reference>
<evidence type="ECO:0000313" key="3">
    <source>
        <dbReference type="EMBL" id="UVQ77075.1"/>
    </source>
</evidence>
<dbReference type="RefSeq" id="WP_010537049.1">
    <property type="nucleotide sequence ID" value="NZ_CABMFH010000025.1"/>
</dbReference>
<dbReference type="EMBL" id="CZAE01000028">
    <property type="protein sequence ID" value="CUQ16989.1"/>
    <property type="molecule type" value="Genomic_DNA"/>
</dbReference>
<dbReference type="GeneID" id="69589254"/>
<gene>
    <name evidence="1" type="ORF">ERS852461_04437</name>
    <name evidence="2" type="ORF">NXW97_10515</name>
    <name evidence="3" type="ORF">NXY30_12225</name>
</gene>
<organism evidence="1 4">
    <name type="scientific">Bacteroides faecis</name>
    <dbReference type="NCBI Taxonomy" id="674529"/>
    <lineage>
        <taxon>Bacteria</taxon>
        <taxon>Pseudomonadati</taxon>
        <taxon>Bacteroidota</taxon>
        <taxon>Bacteroidia</taxon>
        <taxon>Bacteroidales</taxon>
        <taxon>Bacteroidaceae</taxon>
        <taxon>Bacteroides</taxon>
    </lineage>
</organism>
<name>A0A3E5G5C6_9BACE</name>
<keyword evidence="5" id="KW-1185">Reference proteome</keyword>
<evidence type="ECO:0000313" key="5">
    <source>
        <dbReference type="Proteomes" id="UP001060104"/>
    </source>
</evidence>
<accession>A0A3E5G5C6</accession>
<protein>
    <submittedName>
        <fullName evidence="2">DUF4248 domain-containing protein</fullName>
    </submittedName>
</protein>
<dbReference type="EMBL" id="CP103141">
    <property type="protein sequence ID" value="UVQ77075.1"/>
    <property type="molecule type" value="Genomic_DNA"/>
</dbReference>
<proteinExistence type="predicted"/>
<dbReference type="AlphaFoldDB" id="A0A3E5G5C6"/>
<reference evidence="1 4" key="1">
    <citation type="submission" date="2015-09" db="EMBL/GenBank/DDBJ databases">
        <authorList>
            <consortium name="Pathogen Informatics"/>
        </authorList>
    </citation>
    <scope>NUCLEOTIDE SEQUENCE [LARGE SCALE GENOMIC DNA]</scope>
    <source>
        <strain evidence="1 4">2789STDY5834846</strain>
    </source>
</reference>
<sequence>MNLENENGEITWDIKGFKAFSDLAMTFFPEYSNIDAASKRMRAEIENDESLFNALKQAHYTHNTTRLSPNQQYILISLWGPSHIHLHFRFGTQETGEE</sequence>
<dbReference type="InterPro" id="IPR025342">
    <property type="entry name" value="DUF4248"/>
</dbReference>
<dbReference type="Proteomes" id="UP001204548">
    <property type="component" value="Unassembled WGS sequence"/>
</dbReference>
<dbReference type="Proteomes" id="UP000095606">
    <property type="component" value="Unassembled WGS sequence"/>
</dbReference>
<dbReference type="Pfam" id="PF14053">
    <property type="entry name" value="DUF4248"/>
    <property type="match status" value="1"/>
</dbReference>
<evidence type="ECO:0000313" key="4">
    <source>
        <dbReference type="Proteomes" id="UP000095606"/>
    </source>
</evidence>
<evidence type="ECO:0000313" key="2">
    <source>
        <dbReference type="EMBL" id="MCS2792435.1"/>
    </source>
</evidence>
<dbReference type="Proteomes" id="UP001060104">
    <property type="component" value="Chromosome"/>
</dbReference>
<accession>A0A174UD93</accession>